<protein>
    <submittedName>
        <fullName evidence="3">Uncharacterized protein</fullName>
    </submittedName>
</protein>
<dbReference type="EMBL" id="MPUH01000681">
    <property type="protein sequence ID" value="OMJ75605.1"/>
    <property type="molecule type" value="Genomic_DNA"/>
</dbReference>
<dbReference type="OrthoDB" id="324802at2759"/>
<evidence type="ECO:0000256" key="1">
    <source>
        <dbReference type="SAM" id="Coils"/>
    </source>
</evidence>
<keyword evidence="4" id="KW-1185">Reference proteome</keyword>
<accession>A0A1R2BG17</accession>
<feature type="region of interest" description="Disordered" evidence="2">
    <location>
        <begin position="407"/>
        <end position="460"/>
    </location>
</feature>
<comment type="caution">
    <text evidence="3">The sequence shown here is derived from an EMBL/GenBank/DDBJ whole genome shotgun (WGS) entry which is preliminary data.</text>
</comment>
<dbReference type="AlphaFoldDB" id="A0A1R2BG17"/>
<name>A0A1R2BG17_9CILI</name>
<reference evidence="3 4" key="1">
    <citation type="submission" date="2016-11" db="EMBL/GenBank/DDBJ databases">
        <title>The macronuclear genome of Stentor coeruleus: a giant cell with tiny introns.</title>
        <authorList>
            <person name="Slabodnick M."/>
            <person name="Ruby J.G."/>
            <person name="Reiff S.B."/>
            <person name="Swart E.C."/>
            <person name="Gosai S."/>
            <person name="Prabakaran S."/>
            <person name="Witkowska E."/>
            <person name="Larue G.E."/>
            <person name="Fisher S."/>
            <person name="Freeman R.M."/>
            <person name="Gunawardena J."/>
            <person name="Chu W."/>
            <person name="Stover N.A."/>
            <person name="Gregory B.D."/>
            <person name="Nowacki M."/>
            <person name="Derisi J."/>
            <person name="Roy S.W."/>
            <person name="Marshall W.F."/>
            <person name="Sood P."/>
        </authorList>
    </citation>
    <scope>NUCLEOTIDE SEQUENCE [LARGE SCALE GENOMIC DNA]</scope>
    <source>
        <strain evidence="3">WM001</strain>
    </source>
</reference>
<dbReference type="Proteomes" id="UP000187209">
    <property type="component" value="Unassembled WGS sequence"/>
</dbReference>
<proteinExistence type="predicted"/>
<feature type="compositionally biased region" description="Basic and acidic residues" evidence="2">
    <location>
        <begin position="407"/>
        <end position="416"/>
    </location>
</feature>
<sequence>MLYEKELQITKLIDHAKHLSQQNDQLKTQLESETDYANEQKTFYEKELNKFKNSHQQDINFIKESYEIQIQRLNSTFSSQVTRLQQRLQQSEEDSEKAYTQAQQLREKILQSDRKTSHEISKIEDGYKNDIKNAEEMVRVLKLEISNKDNEIKNLQENLGSWKARAEQYSEESRNLRLGIQEADVAIQALKGEIFQNKQEKTNLSEGVLEKIREGYEKRIKGLIDELELVRGKGNIRNKEKNIKGFEEFPKLWSEDLGPASSIRSSESQKNLAQENEELKKIIENMRIDMEIISQNAQNVPEDYMKNKELLQRMRGELIRVSAERDQLLEISAELRAELRMYNNSKQEYREKDLYNQLTSVQEDFQRSKQVFNPDPQEEILNFRQPSPLKVSKNLPKYEDFQEILYDKPEKEDQPLSKKPIIPPVNSLRETASQKEVSERYRANLKKTKKPISRNYNTKD</sequence>
<feature type="coiled-coil region" evidence="1">
    <location>
        <begin position="74"/>
        <end position="172"/>
    </location>
</feature>
<evidence type="ECO:0000313" key="4">
    <source>
        <dbReference type="Proteomes" id="UP000187209"/>
    </source>
</evidence>
<keyword evidence="1" id="KW-0175">Coiled coil</keyword>
<feature type="compositionally biased region" description="Basic residues" evidence="2">
    <location>
        <begin position="443"/>
        <end position="452"/>
    </location>
</feature>
<feature type="coiled-coil region" evidence="1">
    <location>
        <begin position="265"/>
        <end position="296"/>
    </location>
</feature>
<gene>
    <name evidence="3" type="ORF">SteCoe_25223</name>
</gene>
<evidence type="ECO:0000256" key="2">
    <source>
        <dbReference type="SAM" id="MobiDB-lite"/>
    </source>
</evidence>
<feature type="compositionally biased region" description="Basic and acidic residues" evidence="2">
    <location>
        <begin position="432"/>
        <end position="442"/>
    </location>
</feature>
<evidence type="ECO:0000313" key="3">
    <source>
        <dbReference type="EMBL" id="OMJ75605.1"/>
    </source>
</evidence>
<organism evidence="3 4">
    <name type="scientific">Stentor coeruleus</name>
    <dbReference type="NCBI Taxonomy" id="5963"/>
    <lineage>
        <taxon>Eukaryota</taxon>
        <taxon>Sar</taxon>
        <taxon>Alveolata</taxon>
        <taxon>Ciliophora</taxon>
        <taxon>Postciliodesmatophora</taxon>
        <taxon>Heterotrichea</taxon>
        <taxon>Heterotrichida</taxon>
        <taxon>Stentoridae</taxon>
        <taxon>Stentor</taxon>
    </lineage>
</organism>